<dbReference type="PANTHER" id="PTHR34123:SF4">
    <property type="entry name" value="PHOSPHORIBOSYLTRANSFERASE-LIKE PROTEIN, PUTATIVE (DUF2358)-RELATED"/>
    <property type="match status" value="1"/>
</dbReference>
<evidence type="ECO:0000313" key="2">
    <source>
        <dbReference type="Proteomes" id="UP001445335"/>
    </source>
</evidence>
<dbReference type="PANTHER" id="PTHR34123">
    <property type="entry name" value="OS04G0578200 PROTEIN"/>
    <property type="match status" value="1"/>
</dbReference>
<gene>
    <name evidence="1" type="ORF">WJX81_003813</name>
</gene>
<dbReference type="Proteomes" id="UP001445335">
    <property type="component" value="Unassembled WGS sequence"/>
</dbReference>
<keyword evidence="2" id="KW-1185">Reference proteome</keyword>
<dbReference type="Pfam" id="PF10184">
    <property type="entry name" value="DUF2358"/>
    <property type="match status" value="1"/>
</dbReference>
<dbReference type="EMBL" id="JALJOU010000110">
    <property type="protein sequence ID" value="KAK9820971.1"/>
    <property type="molecule type" value="Genomic_DNA"/>
</dbReference>
<dbReference type="AlphaFoldDB" id="A0AAW1QIQ8"/>
<protein>
    <submittedName>
        <fullName evidence="1">Uncharacterized protein</fullName>
    </submittedName>
</protein>
<evidence type="ECO:0000313" key="1">
    <source>
        <dbReference type="EMBL" id="KAK9820971.1"/>
    </source>
</evidence>
<organism evidence="1 2">
    <name type="scientific">Elliptochloris bilobata</name>
    <dbReference type="NCBI Taxonomy" id="381761"/>
    <lineage>
        <taxon>Eukaryota</taxon>
        <taxon>Viridiplantae</taxon>
        <taxon>Chlorophyta</taxon>
        <taxon>core chlorophytes</taxon>
        <taxon>Trebouxiophyceae</taxon>
        <taxon>Trebouxiophyceae incertae sedis</taxon>
        <taxon>Elliptochloris clade</taxon>
        <taxon>Elliptochloris</taxon>
    </lineage>
</organism>
<accession>A0AAW1QIQ8</accession>
<sequence>MYGVNVWRLGENRQDDPRRLDEADSIDALLDLLRADFEQHAYFVTGDICEGIYQQDCFYGDPTVSFIGLQRWRSNLQLLVPFLEQPRIILLSLAADPQARMVQAEWRLITRLRLPWQPRIDILGATEYTLDASCTKIERHIESWSVSGTEALAMIFRPARRHSAGCSQAP</sequence>
<reference evidence="1 2" key="1">
    <citation type="journal article" date="2024" name="Nat. Commun.">
        <title>Phylogenomics reveals the evolutionary origins of lichenization in chlorophyte algae.</title>
        <authorList>
            <person name="Puginier C."/>
            <person name="Libourel C."/>
            <person name="Otte J."/>
            <person name="Skaloud P."/>
            <person name="Haon M."/>
            <person name="Grisel S."/>
            <person name="Petersen M."/>
            <person name="Berrin J.G."/>
            <person name="Delaux P.M."/>
            <person name="Dal Grande F."/>
            <person name="Keller J."/>
        </authorList>
    </citation>
    <scope>NUCLEOTIDE SEQUENCE [LARGE SCALE GENOMIC DNA]</scope>
    <source>
        <strain evidence="1 2">SAG 245.80</strain>
    </source>
</reference>
<name>A0AAW1QIQ8_9CHLO</name>
<dbReference type="InterPro" id="IPR018790">
    <property type="entry name" value="DUF2358"/>
</dbReference>
<proteinExistence type="predicted"/>
<comment type="caution">
    <text evidence="1">The sequence shown here is derived from an EMBL/GenBank/DDBJ whole genome shotgun (WGS) entry which is preliminary data.</text>
</comment>